<proteinExistence type="predicted"/>
<protein>
    <submittedName>
        <fullName evidence="2">Formyltransferase family protein</fullName>
    </submittedName>
</protein>
<dbReference type="PANTHER" id="PTHR11138:SF5">
    <property type="entry name" value="METHIONYL-TRNA FORMYLTRANSFERASE, MITOCHONDRIAL"/>
    <property type="match status" value="1"/>
</dbReference>
<evidence type="ECO:0000313" key="3">
    <source>
        <dbReference type="Proteomes" id="UP001209803"/>
    </source>
</evidence>
<reference evidence="2 3" key="1">
    <citation type="submission" date="2023-03" db="EMBL/GenBank/DDBJ databases">
        <title>Roseibium porphyridii sp. nov. and Roseibium rhodosorbium sp. nov. isolated from marine algae, Porphyridium cruentum and Rhodosorus marinus, respectively.</title>
        <authorList>
            <person name="Lee M.W."/>
            <person name="Choi B.J."/>
            <person name="Lee J.K."/>
            <person name="Choi D.G."/>
            <person name="Baek J.H."/>
            <person name="Bayburt H."/>
            <person name="Kim J.M."/>
            <person name="Han D.M."/>
            <person name="Kim K.H."/>
            <person name="Jeon C.O."/>
        </authorList>
    </citation>
    <scope>NUCLEOTIDE SEQUENCE [LARGE SCALE GENOMIC DNA]</scope>
    <source>
        <strain evidence="2 3">KMA01</strain>
    </source>
</reference>
<dbReference type="RefSeq" id="WP_265680458.1">
    <property type="nucleotide sequence ID" value="NZ_CP120863.1"/>
</dbReference>
<sequence length="220" mass="24818">MSEDWWTHKRTVSVVTDTEGWFDPFALNLVRRINDSGDHAQFVRDQNQVPEGDVAFYLSCLKLTPDAILARNRINLVVHASALPKGRGFSPVVWQILEGLNEIPLTLFEMDGTADTGPIVRQSTISFEGHELNDEIRDALGRSIVDICVEYLTAETRPVAVAQTGEPTWYPRRRPADSELDPEKTIAEQFQLLRVVDNERYPAFFTIGGQTYTLKIAKAD</sequence>
<dbReference type="SUPFAM" id="SSF53328">
    <property type="entry name" value="Formyltransferase"/>
    <property type="match status" value="1"/>
</dbReference>
<dbReference type="Proteomes" id="UP001209803">
    <property type="component" value="Chromosome"/>
</dbReference>
<keyword evidence="3" id="KW-1185">Reference proteome</keyword>
<accession>A0ABY8F1J6</accession>
<dbReference type="Pfam" id="PF00551">
    <property type="entry name" value="Formyl_trans_N"/>
    <property type="match status" value="1"/>
</dbReference>
<gene>
    <name evidence="2" type="ORF">K1718_24865</name>
</gene>
<evidence type="ECO:0000313" key="2">
    <source>
        <dbReference type="EMBL" id="WFE89348.1"/>
    </source>
</evidence>
<dbReference type="InterPro" id="IPR036477">
    <property type="entry name" value="Formyl_transf_N_sf"/>
</dbReference>
<name>A0ABY8F1J6_9HYPH</name>
<dbReference type="Gene3D" id="3.40.50.12230">
    <property type="match status" value="1"/>
</dbReference>
<dbReference type="EMBL" id="CP120863">
    <property type="protein sequence ID" value="WFE89348.1"/>
    <property type="molecule type" value="Genomic_DNA"/>
</dbReference>
<dbReference type="InterPro" id="IPR002376">
    <property type="entry name" value="Formyl_transf_N"/>
</dbReference>
<dbReference type="PANTHER" id="PTHR11138">
    <property type="entry name" value="METHIONYL-TRNA FORMYLTRANSFERASE"/>
    <property type="match status" value="1"/>
</dbReference>
<feature type="domain" description="Formyl transferase N-terminal" evidence="1">
    <location>
        <begin position="35"/>
        <end position="136"/>
    </location>
</feature>
<evidence type="ECO:0000259" key="1">
    <source>
        <dbReference type="Pfam" id="PF00551"/>
    </source>
</evidence>
<organism evidence="2 3">
    <name type="scientific">Roseibium porphyridii</name>
    <dbReference type="NCBI Taxonomy" id="2866279"/>
    <lineage>
        <taxon>Bacteria</taxon>
        <taxon>Pseudomonadati</taxon>
        <taxon>Pseudomonadota</taxon>
        <taxon>Alphaproteobacteria</taxon>
        <taxon>Hyphomicrobiales</taxon>
        <taxon>Stappiaceae</taxon>
        <taxon>Roseibium</taxon>
    </lineage>
</organism>